<sequence>MRNKATLTGMSAIVMWSMLALFTAATQGIPQFQLLALTFSVGGCIGLIFLSRNGAKGWKKLKQPILSWVIGVGGLFGYHFFYFTALSHAPVVDASLIAYLWPLLIVLFSAFLPGESLRWYHVVGAITGLCGASILVLQKGEFTFSAEYSFGYLAAVVCALVWSIYSVLNRTQGSVPTEAVAGFCILTAILAFFSHLMFEQWVMPQTSQWIAIIALGIGPVGAAFYTWDFGTKHGNIKMLGVLSYSAPLLSTLLLVISGQATASWNLAIACILITGGAIIASLDFFSQRWARA</sequence>
<organism evidence="3 4">
    <name type="scientific">Candidatus Terasakiella magnetica</name>
    <dbReference type="NCBI Taxonomy" id="1867952"/>
    <lineage>
        <taxon>Bacteria</taxon>
        <taxon>Pseudomonadati</taxon>
        <taxon>Pseudomonadota</taxon>
        <taxon>Alphaproteobacteria</taxon>
        <taxon>Rhodospirillales</taxon>
        <taxon>Terasakiellaceae</taxon>
        <taxon>Terasakiella</taxon>
    </lineage>
</organism>
<dbReference type="STRING" id="1867952.MTBPR1_50241"/>
<accession>A0A1C3RJN3</accession>
<dbReference type="GO" id="GO:0016020">
    <property type="term" value="C:membrane"/>
    <property type="evidence" value="ECO:0007669"/>
    <property type="project" value="InterPro"/>
</dbReference>
<gene>
    <name evidence="3" type="ORF">MTBPR1_50241</name>
</gene>
<keyword evidence="4" id="KW-1185">Reference proteome</keyword>
<dbReference type="RefSeq" id="WP_069189503.1">
    <property type="nucleotide sequence ID" value="NZ_FLYE01000044.1"/>
</dbReference>
<dbReference type="Gene3D" id="1.10.3730.20">
    <property type="match status" value="1"/>
</dbReference>
<feature type="transmembrane region" description="Helical" evidence="1">
    <location>
        <begin position="180"/>
        <end position="197"/>
    </location>
</feature>
<feature type="transmembrane region" description="Helical" evidence="1">
    <location>
        <begin position="239"/>
        <end position="258"/>
    </location>
</feature>
<feature type="domain" description="EamA" evidence="2">
    <location>
        <begin position="150"/>
        <end position="281"/>
    </location>
</feature>
<protein>
    <recommendedName>
        <fullName evidence="2">EamA domain-containing protein</fullName>
    </recommendedName>
</protein>
<dbReference type="AlphaFoldDB" id="A0A1C3RJN3"/>
<feature type="transmembrane region" description="Helical" evidence="1">
    <location>
        <begin position="264"/>
        <end position="285"/>
    </location>
</feature>
<name>A0A1C3RJN3_9PROT</name>
<dbReference type="PANTHER" id="PTHR22911">
    <property type="entry name" value="ACYL-MALONYL CONDENSING ENZYME-RELATED"/>
    <property type="match status" value="1"/>
</dbReference>
<keyword evidence="1" id="KW-1133">Transmembrane helix</keyword>
<feature type="transmembrane region" description="Helical" evidence="1">
    <location>
        <begin position="149"/>
        <end position="168"/>
    </location>
</feature>
<feature type="domain" description="EamA" evidence="2">
    <location>
        <begin position="6"/>
        <end position="136"/>
    </location>
</feature>
<feature type="transmembrane region" description="Helical" evidence="1">
    <location>
        <begin position="209"/>
        <end position="227"/>
    </location>
</feature>
<dbReference type="InterPro" id="IPR037185">
    <property type="entry name" value="EmrE-like"/>
</dbReference>
<feature type="transmembrane region" description="Helical" evidence="1">
    <location>
        <begin position="65"/>
        <end position="85"/>
    </location>
</feature>
<dbReference type="EMBL" id="FLYE01000044">
    <property type="protein sequence ID" value="SCA57485.1"/>
    <property type="molecule type" value="Genomic_DNA"/>
</dbReference>
<evidence type="ECO:0000259" key="2">
    <source>
        <dbReference type="Pfam" id="PF00892"/>
    </source>
</evidence>
<proteinExistence type="predicted"/>
<evidence type="ECO:0000256" key="1">
    <source>
        <dbReference type="SAM" id="Phobius"/>
    </source>
</evidence>
<dbReference type="Pfam" id="PF00892">
    <property type="entry name" value="EamA"/>
    <property type="match status" value="2"/>
</dbReference>
<feature type="transmembrane region" description="Helical" evidence="1">
    <location>
        <begin position="91"/>
        <end position="112"/>
    </location>
</feature>
<dbReference type="InterPro" id="IPR000620">
    <property type="entry name" value="EamA_dom"/>
</dbReference>
<evidence type="ECO:0000313" key="4">
    <source>
        <dbReference type="Proteomes" id="UP000231658"/>
    </source>
</evidence>
<feature type="transmembrane region" description="Helical" evidence="1">
    <location>
        <begin position="119"/>
        <end position="137"/>
    </location>
</feature>
<dbReference type="SUPFAM" id="SSF103481">
    <property type="entry name" value="Multidrug resistance efflux transporter EmrE"/>
    <property type="match status" value="2"/>
</dbReference>
<dbReference type="Proteomes" id="UP000231658">
    <property type="component" value="Unassembled WGS sequence"/>
</dbReference>
<dbReference type="PANTHER" id="PTHR22911:SF76">
    <property type="entry name" value="EAMA DOMAIN-CONTAINING PROTEIN"/>
    <property type="match status" value="1"/>
</dbReference>
<keyword evidence="1" id="KW-0812">Transmembrane</keyword>
<feature type="transmembrane region" description="Helical" evidence="1">
    <location>
        <begin position="7"/>
        <end position="26"/>
    </location>
</feature>
<reference evidence="3 4" key="1">
    <citation type="submission" date="2016-07" db="EMBL/GenBank/DDBJ databases">
        <authorList>
            <person name="Lefevre C.T."/>
        </authorList>
    </citation>
    <scope>NUCLEOTIDE SEQUENCE [LARGE SCALE GENOMIC DNA]</scope>
    <source>
        <strain evidence="3">PR1</strain>
    </source>
</reference>
<feature type="transmembrane region" description="Helical" evidence="1">
    <location>
        <begin position="32"/>
        <end position="53"/>
    </location>
</feature>
<evidence type="ECO:0000313" key="3">
    <source>
        <dbReference type="EMBL" id="SCA57485.1"/>
    </source>
</evidence>
<keyword evidence="1" id="KW-0472">Membrane</keyword>
<dbReference type="OrthoDB" id="9795732at2"/>